<accession>A0A7X0SH33</accession>
<name>A0A7X0SH33_9BACL</name>
<dbReference type="Proteomes" id="UP000564644">
    <property type="component" value="Unassembled WGS sequence"/>
</dbReference>
<protein>
    <submittedName>
        <fullName evidence="1">Uncharacterized protein</fullName>
    </submittedName>
</protein>
<proteinExistence type="predicted"/>
<dbReference type="RefSeq" id="WP_185127394.1">
    <property type="nucleotide sequence ID" value="NZ_JACJVO010000002.1"/>
</dbReference>
<evidence type="ECO:0000313" key="1">
    <source>
        <dbReference type="EMBL" id="MBB6729731.1"/>
    </source>
</evidence>
<keyword evidence="2" id="KW-1185">Reference proteome</keyword>
<dbReference type="EMBL" id="JACJVO010000002">
    <property type="protein sequence ID" value="MBB6729731.1"/>
    <property type="molecule type" value="Genomic_DNA"/>
</dbReference>
<dbReference type="AlphaFoldDB" id="A0A7X0SH33"/>
<evidence type="ECO:0000313" key="2">
    <source>
        <dbReference type="Proteomes" id="UP000564644"/>
    </source>
</evidence>
<reference evidence="1 2" key="1">
    <citation type="submission" date="2020-08" db="EMBL/GenBank/DDBJ databases">
        <title>Cohnella phylogeny.</title>
        <authorList>
            <person name="Dunlap C."/>
        </authorList>
    </citation>
    <scope>NUCLEOTIDE SEQUENCE [LARGE SCALE GENOMIC DNA]</scope>
    <source>
        <strain evidence="1 2">CBP 2801</strain>
    </source>
</reference>
<organism evidence="1 2">
    <name type="scientific">Cohnella zeiphila</name>
    <dbReference type="NCBI Taxonomy" id="2761120"/>
    <lineage>
        <taxon>Bacteria</taxon>
        <taxon>Bacillati</taxon>
        <taxon>Bacillota</taxon>
        <taxon>Bacilli</taxon>
        <taxon>Bacillales</taxon>
        <taxon>Paenibacillaceae</taxon>
        <taxon>Cohnella</taxon>
    </lineage>
</organism>
<comment type="caution">
    <text evidence="1">The sequence shown here is derived from an EMBL/GenBank/DDBJ whole genome shotgun (WGS) entry which is preliminary data.</text>
</comment>
<sequence length="108" mass="11617">MTELQPLEAVFSSQEQAEEAIRKLASLRADRFRMERPVRGAVEASTAYDGAVPMNRLAESLLADAGIEAADELGARGDEPMFRLSAVVPPEAMDQARRVIAQSGGTVT</sequence>
<gene>
    <name evidence="1" type="ORF">H7C18_02330</name>
</gene>